<dbReference type="InterPro" id="IPR003593">
    <property type="entry name" value="AAA+_ATPase"/>
</dbReference>
<dbReference type="InterPro" id="IPR027417">
    <property type="entry name" value="P-loop_NTPase"/>
</dbReference>
<dbReference type="AlphaFoldDB" id="A0A1H8YEH6"/>
<evidence type="ECO:0000256" key="2">
    <source>
        <dbReference type="ARBA" id="ARBA00022448"/>
    </source>
</evidence>
<dbReference type="PIRSF" id="PIRSF039085">
    <property type="entry name" value="ABC_ATPase_HisP"/>
    <property type="match status" value="1"/>
</dbReference>
<evidence type="ECO:0000256" key="3">
    <source>
        <dbReference type="ARBA" id="ARBA00022741"/>
    </source>
</evidence>
<evidence type="ECO:0000313" key="9">
    <source>
        <dbReference type="EMBL" id="SEP50482.1"/>
    </source>
</evidence>
<keyword evidence="4 9" id="KW-0067">ATP-binding</keyword>
<dbReference type="SMART" id="SM00382">
    <property type="entry name" value="AAA"/>
    <property type="match status" value="1"/>
</dbReference>
<dbReference type="FunFam" id="3.40.50.300:FF:000020">
    <property type="entry name" value="Amino acid ABC transporter ATP-binding component"/>
    <property type="match status" value="1"/>
</dbReference>
<dbReference type="SUPFAM" id="SSF52540">
    <property type="entry name" value="P-loop containing nucleoside triphosphate hydrolases"/>
    <property type="match status" value="1"/>
</dbReference>
<evidence type="ECO:0000313" key="10">
    <source>
        <dbReference type="Proteomes" id="UP000198582"/>
    </source>
</evidence>
<evidence type="ECO:0000256" key="6">
    <source>
        <dbReference type="ARBA" id="ARBA00047624"/>
    </source>
</evidence>
<dbReference type="EC" id="7.4.2.1" evidence="5"/>
<dbReference type="InterPro" id="IPR017871">
    <property type="entry name" value="ABC_transporter-like_CS"/>
</dbReference>
<dbReference type="InterPro" id="IPR050086">
    <property type="entry name" value="MetN_ABC_transporter-like"/>
</dbReference>
<keyword evidence="3" id="KW-0547">Nucleotide-binding</keyword>
<name>A0A1H8YEH6_9PSEU</name>
<dbReference type="GO" id="GO:0015426">
    <property type="term" value="F:ATPase-coupled polar amino acid-transporter activity"/>
    <property type="evidence" value="ECO:0007669"/>
    <property type="project" value="UniProtKB-EC"/>
</dbReference>
<dbReference type="Gene3D" id="3.40.50.300">
    <property type="entry name" value="P-loop containing nucleotide triphosphate hydrolases"/>
    <property type="match status" value="1"/>
</dbReference>
<evidence type="ECO:0000259" key="8">
    <source>
        <dbReference type="PROSITE" id="PS50893"/>
    </source>
</evidence>
<accession>A0A1H8YEH6</accession>
<dbReference type="PROSITE" id="PS00211">
    <property type="entry name" value="ABC_TRANSPORTER_1"/>
    <property type="match status" value="1"/>
</dbReference>
<proteinExistence type="inferred from homology"/>
<dbReference type="GO" id="GO:0005524">
    <property type="term" value="F:ATP binding"/>
    <property type="evidence" value="ECO:0007669"/>
    <property type="project" value="UniProtKB-KW"/>
</dbReference>
<comment type="catalytic activity">
    <reaction evidence="6">
        <text>a polar amino acid(out) + ATP + H2O = a polar amino acid(in) + ADP + phosphate + H(+)</text>
        <dbReference type="Rhea" id="RHEA:14673"/>
        <dbReference type="ChEBI" id="CHEBI:15377"/>
        <dbReference type="ChEBI" id="CHEBI:15378"/>
        <dbReference type="ChEBI" id="CHEBI:30616"/>
        <dbReference type="ChEBI" id="CHEBI:43474"/>
        <dbReference type="ChEBI" id="CHEBI:62031"/>
        <dbReference type="ChEBI" id="CHEBI:456216"/>
        <dbReference type="EC" id="7.4.2.1"/>
    </reaction>
    <physiologicalReaction direction="left-to-right" evidence="6">
        <dbReference type="Rhea" id="RHEA:14674"/>
    </physiologicalReaction>
</comment>
<dbReference type="PANTHER" id="PTHR43166:SF4">
    <property type="entry name" value="PHOSPHONATES IMPORT ATP-BINDING PROTEIN PHNC"/>
    <property type="match status" value="1"/>
</dbReference>
<dbReference type="InterPro" id="IPR030679">
    <property type="entry name" value="ABC_ATPase_HisP-typ"/>
</dbReference>
<dbReference type="GO" id="GO:0016887">
    <property type="term" value="F:ATP hydrolysis activity"/>
    <property type="evidence" value="ECO:0007669"/>
    <property type="project" value="InterPro"/>
</dbReference>
<protein>
    <recommendedName>
        <fullName evidence="5">ABC-type polar-amino-acid transporter</fullName>
        <ecNumber evidence="5">7.4.2.1</ecNumber>
    </recommendedName>
</protein>
<dbReference type="PROSITE" id="PS50893">
    <property type="entry name" value="ABC_TRANSPORTER_2"/>
    <property type="match status" value="1"/>
</dbReference>
<dbReference type="Proteomes" id="UP000198582">
    <property type="component" value="Unassembled WGS sequence"/>
</dbReference>
<dbReference type="OrthoDB" id="3513750at2"/>
<reference evidence="9 10" key="1">
    <citation type="submission" date="2016-10" db="EMBL/GenBank/DDBJ databases">
        <authorList>
            <person name="de Groot N.N."/>
        </authorList>
    </citation>
    <scope>NUCLEOTIDE SEQUENCE [LARGE SCALE GENOMIC DNA]</scope>
    <source>
        <strain evidence="9 10">DSM 44993</strain>
    </source>
</reference>
<dbReference type="InterPro" id="IPR003439">
    <property type="entry name" value="ABC_transporter-like_ATP-bd"/>
</dbReference>
<keyword evidence="2" id="KW-0813">Transport</keyword>
<evidence type="ECO:0000256" key="4">
    <source>
        <dbReference type="ARBA" id="ARBA00022840"/>
    </source>
</evidence>
<gene>
    <name evidence="9" type="ORF">SAMN04489732_114157</name>
</gene>
<feature type="compositionally biased region" description="Gly residues" evidence="7">
    <location>
        <begin position="18"/>
        <end position="33"/>
    </location>
</feature>
<evidence type="ECO:0000256" key="7">
    <source>
        <dbReference type="SAM" id="MobiDB-lite"/>
    </source>
</evidence>
<feature type="region of interest" description="Disordered" evidence="7">
    <location>
        <begin position="16"/>
        <end position="40"/>
    </location>
</feature>
<dbReference type="Pfam" id="PF00005">
    <property type="entry name" value="ABC_tran"/>
    <property type="match status" value="1"/>
</dbReference>
<sequence length="278" mass="30016">MSEPLLRAVGVRKTFFSGGPGGRATRRGSGGSTPRGHSGHTEVLKGIDLEVHKGQVVCLLGPSGAGKSTFLRCLNHLETIDAGQVWVDGEPIGFKLRGGKLYELREADVARQRRDIGMVFQRFNLFGHRTALENVVEGPIRVLGVKPDRARADALELLDRVGLAHRADAYPAQLSGGQQQRVAIARSLAMKPKLMLFDEPTSALDPELVGEVLAVMGTLAREGMTMVVVTHEMAFAAEAADEVVFLADGAVVETGPPDRVLKAPEHERTRQFLARVLS</sequence>
<organism evidence="9 10">
    <name type="scientific">Amycolatopsis saalfeldensis</name>
    <dbReference type="NCBI Taxonomy" id="394193"/>
    <lineage>
        <taxon>Bacteria</taxon>
        <taxon>Bacillati</taxon>
        <taxon>Actinomycetota</taxon>
        <taxon>Actinomycetes</taxon>
        <taxon>Pseudonocardiales</taxon>
        <taxon>Pseudonocardiaceae</taxon>
        <taxon>Amycolatopsis</taxon>
    </lineage>
</organism>
<evidence type="ECO:0000256" key="5">
    <source>
        <dbReference type="ARBA" id="ARBA00038850"/>
    </source>
</evidence>
<comment type="similarity">
    <text evidence="1">Belongs to the ABC transporter superfamily.</text>
</comment>
<keyword evidence="10" id="KW-1185">Reference proteome</keyword>
<evidence type="ECO:0000256" key="1">
    <source>
        <dbReference type="ARBA" id="ARBA00005417"/>
    </source>
</evidence>
<dbReference type="EMBL" id="FOEF01000014">
    <property type="protein sequence ID" value="SEP50482.1"/>
    <property type="molecule type" value="Genomic_DNA"/>
</dbReference>
<dbReference type="STRING" id="394193.SAMN04489732_114157"/>
<dbReference type="CDD" id="cd03262">
    <property type="entry name" value="ABC_HisP_GlnQ"/>
    <property type="match status" value="1"/>
</dbReference>
<feature type="domain" description="ABC transporter" evidence="8">
    <location>
        <begin position="6"/>
        <end position="273"/>
    </location>
</feature>
<dbReference type="PANTHER" id="PTHR43166">
    <property type="entry name" value="AMINO ACID IMPORT ATP-BINDING PROTEIN"/>
    <property type="match status" value="1"/>
</dbReference>